<feature type="coiled-coil region" evidence="1">
    <location>
        <begin position="23"/>
        <end position="50"/>
    </location>
</feature>
<keyword evidence="1" id="KW-0175">Coiled coil</keyword>
<dbReference type="GeneID" id="576619"/>
<organism evidence="3 4">
    <name type="scientific">Strongylocentrotus purpuratus</name>
    <name type="common">Purple sea urchin</name>
    <dbReference type="NCBI Taxonomy" id="7668"/>
    <lineage>
        <taxon>Eukaryota</taxon>
        <taxon>Metazoa</taxon>
        <taxon>Echinodermata</taxon>
        <taxon>Eleutherozoa</taxon>
        <taxon>Echinozoa</taxon>
        <taxon>Echinoidea</taxon>
        <taxon>Euechinoidea</taxon>
        <taxon>Echinacea</taxon>
        <taxon>Camarodonta</taxon>
        <taxon>Echinidea</taxon>
        <taxon>Strongylocentrotidae</taxon>
        <taxon>Strongylocentrotus</taxon>
    </lineage>
</organism>
<feature type="region of interest" description="Disordered" evidence="2">
    <location>
        <begin position="245"/>
        <end position="273"/>
    </location>
</feature>
<dbReference type="OMA" id="YMQQENA"/>
<evidence type="ECO:0000313" key="3">
    <source>
        <dbReference type="EnsemblMetazoa" id="XP_030843444"/>
    </source>
</evidence>
<keyword evidence="4" id="KW-1185">Reference proteome</keyword>
<dbReference type="InterPro" id="IPR031380">
    <property type="entry name" value="SIX6OS1"/>
</dbReference>
<reference evidence="3" key="2">
    <citation type="submission" date="2021-01" db="UniProtKB">
        <authorList>
            <consortium name="EnsemblMetazoa"/>
        </authorList>
    </citation>
    <scope>IDENTIFICATION</scope>
</reference>
<dbReference type="Proteomes" id="UP000007110">
    <property type="component" value="Unassembled WGS sequence"/>
</dbReference>
<dbReference type="EnsemblMetazoa" id="XM_030987584">
    <property type="protein sequence ID" value="XP_030843444"/>
    <property type="gene ID" value="LOC576619"/>
</dbReference>
<dbReference type="InParanoid" id="A0A7M7NYD6"/>
<dbReference type="AlphaFoldDB" id="A0A7M7NYD6"/>
<dbReference type="RefSeq" id="XP_030843444.1">
    <property type="nucleotide sequence ID" value="XM_030987584.1"/>
</dbReference>
<dbReference type="Pfam" id="PF15676">
    <property type="entry name" value="S6OS1"/>
    <property type="match status" value="1"/>
</dbReference>
<evidence type="ECO:0000256" key="2">
    <source>
        <dbReference type="SAM" id="MobiDB-lite"/>
    </source>
</evidence>
<proteinExistence type="predicted"/>
<evidence type="ECO:0000313" key="4">
    <source>
        <dbReference type="Proteomes" id="UP000007110"/>
    </source>
</evidence>
<evidence type="ECO:0000256" key="1">
    <source>
        <dbReference type="SAM" id="Coils"/>
    </source>
</evidence>
<sequence>MASFYKPPSLTFGVDTVELDRALHNLEFEKKQQIQELEKEKQQIGILETSFKEKQDGIQRMEEKLCRIDEETKSCHRQFRQNKEQKESQKAHVSVLNFHLEAKKKEFQLLTEKYEVENAGLQRKLEHYDTVWKSYEEIYMQQENAQELMKWQLEVLQQKEAVKEGRMQIAHLQKAEDAVQEEICANMPPFQSVTDFIIKIAEIKVSTQETQTETEQLMDSISVAEKEIQILQDTQAEIIKKLEEKRKEEEQERQRMEKEKEQKEKAQQEELAR</sequence>
<name>A0A7M7NYD6_STRPU</name>
<reference evidence="4" key="1">
    <citation type="submission" date="2015-02" db="EMBL/GenBank/DDBJ databases">
        <title>Genome sequencing for Strongylocentrotus purpuratus.</title>
        <authorList>
            <person name="Murali S."/>
            <person name="Liu Y."/>
            <person name="Vee V."/>
            <person name="English A."/>
            <person name="Wang M."/>
            <person name="Skinner E."/>
            <person name="Han Y."/>
            <person name="Muzny D.M."/>
            <person name="Worley K.C."/>
            <person name="Gibbs R.A."/>
        </authorList>
    </citation>
    <scope>NUCLEOTIDE SEQUENCE</scope>
</reference>
<accession>A0A7M7NYD6</accession>
<protein>
    <submittedName>
        <fullName evidence="3">Uncharacterized protein</fullName>
    </submittedName>
</protein>
<dbReference type="OrthoDB" id="6022714at2759"/>
<dbReference type="KEGG" id="spu:576619"/>